<keyword evidence="2" id="KW-1185">Reference proteome</keyword>
<dbReference type="AlphaFoldDB" id="A0A6D2KAM7"/>
<sequence>MESTTHSMSKLRLLNTNRTMIKKALSVFTAEMAFRVGVIRSSRREKLKTMTFMRGKLGCLEYIDNKSTFRVKSKLAGMAMVAIEARLVASIAFQTTVPYKVC</sequence>
<comment type="caution">
    <text evidence="1">The sequence shown here is derived from an EMBL/GenBank/DDBJ whole genome shotgun (WGS) entry which is preliminary data.</text>
</comment>
<dbReference type="EMBL" id="CACVBM020001351">
    <property type="protein sequence ID" value="CAA7046586.1"/>
    <property type="molecule type" value="Genomic_DNA"/>
</dbReference>
<accession>A0A6D2KAM7</accession>
<organism evidence="1 2">
    <name type="scientific">Microthlaspi erraticum</name>
    <dbReference type="NCBI Taxonomy" id="1685480"/>
    <lineage>
        <taxon>Eukaryota</taxon>
        <taxon>Viridiplantae</taxon>
        <taxon>Streptophyta</taxon>
        <taxon>Embryophyta</taxon>
        <taxon>Tracheophyta</taxon>
        <taxon>Spermatophyta</taxon>
        <taxon>Magnoliopsida</taxon>
        <taxon>eudicotyledons</taxon>
        <taxon>Gunneridae</taxon>
        <taxon>Pentapetalae</taxon>
        <taxon>rosids</taxon>
        <taxon>malvids</taxon>
        <taxon>Brassicales</taxon>
        <taxon>Brassicaceae</taxon>
        <taxon>Coluteocarpeae</taxon>
        <taxon>Microthlaspi</taxon>
    </lineage>
</organism>
<dbReference type="Proteomes" id="UP000467841">
    <property type="component" value="Unassembled WGS sequence"/>
</dbReference>
<proteinExistence type="predicted"/>
<evidence type="ECO:0000313" key="1">
    <source>
        <dbReference type="EMBL" id="CAA7046586.1"/>
    </source>
</evidence>
<name>A0A6D2KAM7_9BRAS</name>
<evidence type="ECO:0000313" key="2">
    <source>
        <dbReference type="Proteomes" id="UP000467841"/>
    </source>
</evidence>
<protein>
    <submittedName>
        <fullName evidence="1">Uncharacterized protein</fullName>
    </submittedName>
</protein>
<reference evidence="1" key="1">
    <citation type="submission" date="2020-01" db="EMBL/GenBank/DDBJ databases">
        <authorList>
            <person name="Mishra B."/>
        </authorList>
    </citation>
    <scope>NUCLEOTIDE SEQUENCE [LARGE SCALE GENOMIC DNA]</scope>
</reference>
<gene>
    <name evidence="1" type="ORF">MERR_LOCUS33821</name>
</gene>